<feature type="domain" description="TIR" evidence="1">
    <location>
        <begin position="1"/>
        <end position="132"/>
    </location>
</feature>
<dbReference type="InterPro" id="IPR000157">
    <property type="entry name" value="TIR_dom"/>
</dbReference>
<proteinExistence type="predicted"/>
<dbReference type="RefSeq" id="WP_345163890.1">
    <property type="nucleotide sequence ID" value="NZ_BAABGX010000001.1"/>
</dbReference>
<dbReference type="SMART" id="SM00255">
    <property type="entry name" value="TIR"/>
    <property type="match status" value="1"/>
</dbReference>
<reference evidence="3" key="1">
    <citation type="journal article" date="2019" name="Int. J. Syst. Evol. Microbiol.">
        <title>The Global Catalogue of Microorganisms (GCM) 10K type strain sequencing project: providing services to taxonomists for standard genome sequencing and annotation.</title>
        <authorList>
            <consortium name="The Broad Institute Genomics Platform"/>
            <consortium name="The Broad Institute Genome Sequencing Center for Infectious Disease"/>
            <person name="Wu L."/>
            <person name="Ma J."/>
        </authorList>
    </citation>
    <scope>NUCLEOTIDE SEQUENCE [LARGE SCALE GENOMIC DNA]</scope>
    <source>
        <strain evidence="3">JCM 17917</strain>
    </source>
</reference>
<dbReference type="Proteomes" id="UP001501844">
    <property type="component" value="Unassembled WGS sequence"/>
</dbReference>
<gene>
    <name evidence="2" type="ORF">GCM10023183_13160</name>
</gene>
<evidence type="ECO:0000259" key="1">
    <source>
        <dbReference type="PROSITE" id="PS50104"/>
    </source>
</evidence>
<dbReference type="EMBL" id="BAABGX010000001">
    <property type="protein sequence ID" value="GAA4301775.1"/>
    <property type="molecule type" value="Genomic_DNA"/>
</dbReference>
<comment type="caution">
    <text evidence="2">The sequence shown here is derived from an EMBL/GenBank/DDBJ whole genome shotgun (WGS) entry which is preliminary data.</text>
</comment>
<name>A0ABP8FEJ7_9BACT</name>
<dbReference type="InterPro" id="IPR035897">
    <property type="entry name" value="Toll_tir_struct_dom_sf"/>
</dbReference>
<dbReference type="Pfam" id="PF13676">
    <property type="entry name" value="TIR_2"/>
    <property type="match status" value="1"/>
</dbReference>
<evidence type="ECO:0000313" key="3">
    <source>
        <dbReference type="Proteomes" id="UP001501844"/>
    </source>
</evidence>
<organism evidence="2 3">
    <name type="scientific">Nibribacter koreensis</name>
    <dbReference type="NCBI Taxonomy" id="1084519"/>
    <lineage>
        <taxon>Bacteria</taxon>
        <taxon>Pseudomonadati</taxon>
        <taxon>Bacteroidota</taxon>
        <taxon>Cytophagia</taxon>
        <taxon>Cytophagales</taxon>
        <taxon>Hymenobacteraceae</taxon>
        <taxon>Nibribacter</taxon>
    </lineage>
</organism>
<protein>
    <recommendedName>
        <fullName evidence="1">TIR domain-containing protein</fullName>
    </recommendedName>
</protein>
<sequence length="259" mass="29913">MKKVFLSHATEDKPLVEHIYSRLKEKYPHVKSWLDKYEIVGGDSLIDKIAEGIDSSEKFIIFLSDTSIKKPWVNKELKKAIIEEISRNGENFIIPVLINNIIKTPSFLEDKFYIDVSQYTEEELIKAIYNAIEEKQPNSKGETIQNLSVRQVPSQNGLEVQFKATYWAEQIAFEIQLDKNFKERVIKGFAQSPNTFSGSFVEEKDNATYRICIASQKITPDNPFFLFFQFDEGMGKVVGFKLWKEGFKKPMGFITEVRG</sequence>
<evidence type="ECO:0000313" key="2">
    <source>
        <dbReference type="EMBL" id="GAA4301775.1"/>
    </source>
</evidence>
<keyword evidence="3" id="KW-1185">Reference proteome</keyword>
<dbReference type="PROSITE" id="PS50104">
    <property type="entry name" value="TIR"/>
    <property type="match status" value="1"/>
</dbReference>
<dbReference type="SUPFAM" id="SSF52200">
    <property type="entry name" value="Toll/Interleukin receptor TIR domain"/>
    <property type="match status" value="1"/>
</dbReference>
<accession>A0ABP8FEJ7</accession>
<dbReference type="Gene3D" id="3.40.50.10140">
    <property type="entry name" value="Toll/interleukin-1 receptor homology (TIR) domain"/>
    <property type="match status" value="1"/>
</dbReference>